<keyword evidence="2" id="KW-1185">Reference proteome</keyword>
<evidence type="ECO:0000313" key="2">
    <source>
        <dbReference type="Proteomes" id="UP001165653"/>
    </source>
</evidence>
<gene>
    <name evidence="1" type="ORF">OJ996_24635</name>
</gene>
<dbReference type="Pfam" id="PF07087">
    <property type="entry name" value="DUF1353"/>
    <property type="match status" value="1"/>
</dbReference>
<dbReference type="InterPro" id="IPR010767">
    <property type="entry name" value="Phage_CGC-2007_Cje0229"/>
</dbReference>
<reference evidence="1" key="1">
    <citation type="submission" date="2022-10" db="EMBL/GenBank/DDBJ databases">
        <title>Luteolibacter sp. GHJ8, whole genome shotgun sequencing project.</title>
        <authorList>
            <person name="Zhao G."/>
            <person name="Shen L."/>
        </authorList>
    </citation>
    <scope>NUCLEOTIDE SEQUENCE</scope>
    <source>
        <strain evidence="1">GHJ8</strain>
    </source>
</reference>
<sequence length="151" mass="17759">MLIEDLSYKIRGSDKVIIVPAGFVCDRASIPGVVRPYFEKNNKSYEYPAIIHDWLYWNQYPKEKADDIFYNAMEDYRVSKFDRALIWAGVKIGGKGPWMRNKEARDQNLPRIVPKGYWKWNEWPSSWPTLQKDLVGKGVKASDEPRQKILY</sequence>
<dbReference type="Proteomes" id="UP001165653">
    <property type="component" value="Unassembled WGS sequence"/>
</dbReference>
<comment type="caution">
    <text evidence="1">The sequence shown here is derived from an EMBL/GenBank/DDBJ whole genome shotgun (WGS) entry which is preliminary data.</text>
</comment>
<organism evidence="1 2">
    <name type="scientific">Luteolibacter rhizosphaerae</name>
    <dbReference type="NCBI Taxonomy" id="2989719"/>
    <lineage>
        <taxon>Bacteria</taxon>
        <taxon>Pseudomonadati</taxon>
        <taxon>Verrucomicrobiota</taxon>
        <taxon>Verrucomicrobiia</taxon>
        <taxon>Verrucomicrobiales</taxon>
        <taxon>Verrucomicrobiaceae</taxon>
        <taxon>Luteolibacter</taxon>
    </lineage>
</organism>
<proteinExistence type="predicted"/>
<dbReference type="EMBL" id="JAPDDR010000018">
    <property type="protein sequence ID" value="MCW1916798.1"/>
    <property type="molecule type" value="Genomic_DNA"/>
</dbReference>
<accession>A0ABT3GAD2</accession>
<protein>
    <submittedName>
        <fullName evidence="1">DUF1353 domain-containing protein</fullName>
    </submittedName>
</protein>
<name>A0ABT3GAD2_9BACT</name>
<evidence type="ECO:0000313" key="1">
    <source>
        <dbReference type="EMBL" id="MCW1916798.1"/>
    </source>
</evidence>